<dbReference type="InterPro" id="IPR043128">
    <property type="entry name" value="Rev_trsase/Diguanyl_cyclase"/>
</dbReference>
<dbReference type="CDD" id="cd01949">
    <property type="entry name" value="GGDEF"/>
    <property type="match status" value="1"/>
</dbReference>
<proteinExistence type="predicted"/>
<gene>
    <name evidence="5" type="ORF">APT59_16910</name>
</gene>
<keyword evidence="1" id="KW-0812">Transmembrane</keyword>
<dbReference type="Pfam" id="PF00672">
    <property type="entry name" value="HAMP"/>
    <property type="match status" value="1"/>
</dbReference>
<dbReference type="RefSeq" id="WP_059315919.1">
    <property type="nucleotide sequence ID" value="NZ_CP013987.1"/>
</dbReference>
<dbReference type="InterPro" id="IPR029787">
    <property type="entry name" value="Nucleotide_cyclase"/>
</dbReference>
<keyword evidence="1" id="KW-1133">Transmembrane helix</keyword>
<dbReference type="InterPro" id="IPR029150">
    <property type="entry name" value="dCache_3"/>
</dbReference>
<dbReference type="Pfam" id="PF14827">
    <property type="entry name" value="dCache_3"/>
    <property type="match status" value="1"/>
</dbReference>
<dbReference type="Pfam" id="PF00990">
    <property type="entry name" value="GGDEF"/>
    <property type="match status" value="1"/>
</dbReference>
<dbReference type="PROSITE" id="PS50883">
    <property type="entry name" value="EAL"/>
    <property type="match status" value="1"/>
</dbReference>
<dbReference type="SMART" id="SM00052">
    <property type="entry name" value="EAL"/>
    <property type="match status" value="1"/>
</dbReference>
<dbReference type="GO" id="GO:0016020">
    <property type="term" value="C:membrane"/>
    <property type="evidence" value="ECO:0007669"/>
    <property type="project" value="InterPro"/>
</dbReference>
<protein>
    <submittedName>
        <fullName evidence="5">Diguanylate cyclase</fullName>
    </submittedName>
</protein>
<dbReference type="PANTHER" id="PTHR33121">
    <property type="entry name" value="CYCLIC DI-GMP PHOSPHODIESTERASE PDEF"/>
    <property type="match status" value="1"/>
</dbReference>
<dbReference type="PROSITE" id="PS50885">
    <property type="entry name" value="HAMP"/>
    <property type="match status" value="1"/>
</dbReference>
<evidence type="ECO:0000313" key="5">
    <source>
        <dbReference type="EMBL" id="ALZ85801.1"/>
    </source>
</evidence>
<dbReference type="Gene3D" id="6.10.340.10">
    <property type="match status" value="1"/>
</dbReference>
<dbReference type="PROSITE" id="PS50887">
    <property type="entry name" value="GGDEF"/>
    <property type="match status" value="1"/>
</dbReference>
<dbReference type="EMBL" id="CP013987">
    <property type="protein sequence ID" value="ALZ85801.1"/>
    <property type="molecule type" value="Genomic_DNA"/>
</dbReference>
<feature type="domain" description="GGDEF" evidence="4">
    <location>
        <begin position="371"/>
        <end position="502"/>
    </location>
</feature>
<evidence type="ECO:0000259" key="4">
    <source>
        <dbReference type="PROSITE" id="PS50887"/>
    </source>
</evidence>
<dbReference type="InterPro" id="IPR035919">
    <property type="entry name" value="EAL_sf"/>
</dbReference>
<reference evidence="5 6" key="1">
    <citation type="submission" date="2016-01" db="EMBL/GenBank/DDBJ databases">
        <title>Annotation of Pseudomonas oryzihabitans USDA-ARS-USMARC-56511.</title>
        <authorList>
            <person name="Harhay G.P."/>
            <person name="Harhay D.M."/>
            <person name="Smith T.P.L."/>
            <person name="Bono J.L."/>
            <person name="Heaton M.P."/>
            <person name="Clawson M.L."/>
            <person name="Chitko-Mckown C.G."/>
            <person name="Capik S.F."/>
            <person name="DeDonder K.D."/>
            <person name="Apley M.D."/>
            <person name="Lubbers B.V."/>
            <person name="White B.J."/>
            <person name="Larson R.L."/>
        </authorList>
    </citation>
    <scope>NUCLEOTIDE SEQUENCE [LARGE SCALE GENOMIC DNA]</scope>
    <source>
        <strain evidence="5 6">USDA-ARS-USMARC-56511</strain>
    </source>
</reference>
<organism evidence="5 6">
    <name type="scientific">Pseudomonas oryzihabitans</name>
    <dbReference type="NCBI Taxonomy" id="47885"/>
    <lineage>
        <taxon>Bacteria</taxon>
        <taxon>Pseudomonadati</taxon>
        <taxon>Pseudomonadota</taxon>
        <taxon>Gammaproteobacteria</taxon>
        <taxon>Pseudomonadales</taxon>
        <taxon>Pseudomonadaceae</taxon>
        <taxon>Pseudomonas</taxon>
    </lineage>
</organism>
<dbReference type="Proteomes" id="UP000064137">
    <property type="component" value="Chromosome"/>
</dbReference>
<dbReference type="InterPro" id="IPR001633">
    <property type="entry name" value="EAL_dom"/>
</dbReference>
<dbReference type="InterPro" id="IPR000160">
    <property type="entry name" value="GGDEF_dom"/>
</dbReference>
<dbReference type="OrthoDB" id="9804951at2"/>
<feature type="domain" description="HAMP" evidence="3">
    <location>
        <begin position="287"/>
        <end position="339"/>
    </location>
</feature>
<dbReference type="CDD" id="cd01948">
    <property type="entry name" value="EAL"/>
    <property type="match status" value="1"/>
</dbReference>
<evidence type="ECO:0000256" key="1">
    <source>
        <dbReference type="SAM" id="Phobius"/>
    </source>
</evidence>
<dbReference type="SUPFAM" id="SSF158472">
    <property type="entry name" value="HAMP domain-like"/>
    <property type="match status" value="1"/>
</dbReference>
<dbReference type="SMART" id="SM00304">
    <property type="entry name" value="HAMP"/>
    <property type="match status" value="1"/>
</dbReference>
<dbReference type="Gene3D" id="3.20.20.450">
    <property type="entry name" value="EAL domain"/>
    <property type="match status" value="1"/>
</dbReference>
<dbReference type="PANTHER" id="PTHR33121:SF71">
    <property type="entry name" value="OXYGEN SENSOR PROTEIN DOSP"/>
    <property type="match status" value="1"/>
</dbReference>
<dbReference type="SUPFAM" id="SSF141868">
    <property type="entry name" value="EAL domain-like"/>
    <property type="match status" value="1"/>
</dbReference>
<dbReference type="CDD" id="cd06225">
    <property type="entry name" value="HAMP"/>
    <property type="match status" value="1"/>
</dbReference>
<dbReference type="InterPro" id="IPR050706">
    <property type="entry name" value="Cyclic-di-GMP_PDE-like"/>
</dbReference>
<dbReference type="SMART" id="SM00267">
    <property type="entry name" value="GGDEF"/>
    <property type="match status" value="1"/>
</dbReference>
<name>A0A0U4XW77_9PSED</name>
<dbReference type="KEGG" id="por:APT59_16910"/>
<dbReference type="SUPFAM" id="SSF55073">
    <property type="entry name" value="Nucleotide cyclase"/>
    <property type="match status" value="1"/>
</dbReference>
<dbReference type="Gene3D" id="3.30.70.270">
    <property type="match status" value="1"/>
</dbReference>
<sequence length="772" mass="84495">MKLIHSFQTRIAGSLFLLMLVVITLVYLTVKAATEASAIRQSYDQLDTGARVFRQVLDGRCRRLNDAVRVLAADFGFRDAVANGDVPTLRSVLANHGARVGAGDTYLLDMDGRLIASTVAAHSEGERLPASAPAANDGSCVLAGTGLPQLRVTVPVRAPLPIAQVVMSFVMDQAMAREFRSLINLDVVFLGEATIMASTLPDEQGRLLVKELTSSTKGGDTWQMTLAGRLYQVKRLALGTRDSPVYVYLLRSLDVALAEFEPLLRQLALIACGALLAALLGALWLARNLVQPLRQLSVVSWRIGQGDYGVKVDVQRQDEFGQLAQVLEDMRQGIAEREQRLKHNALHDALTGLPNRILAEERLRVFIASQSQVSLLYLGLDGFQAINESAGVAGGDRILRMVAERAQVLLAGRGCVSRPVGDEFLVQVCRMGLEGAVGLAEQLRLSLAEPIEWEGQLFRLSCRIGLAEYPRHSDDPTQLIERARSAMLDAGHMPDRLRVYDEGRDAAQQRRLQLVHDLPLAGERGELMLVFQPKIALHGSGPYQAEVLLRWRHAELGMVSPGEFIPLAERSGSMAGLTRWVIQAAIRQLALWQTQGREVKVSLNVSAVDLADNRLPERVIGWLDDAGVSARQLTFEITESAIMADPEAAIALLTRLSILGIRLSVDDYGTGQASLAHLKRLPVDELKIDQSFVKELAPDNDDAVIVRSTIEMGHNLGLEVVAEGVEEAQALALLRNWGCDVIQGYYISRPVPAAEFEAWMERQSVPAAELLS</sequence>
<dbReference type="NCBIfam" id="TIGR00254">
    <property type="entry name" value="GGDEF"/>
    <property type="match status" value="1"/>
</dbReference>
<feature type="transmembrane region" description="Helical" evidence="1">
    <location>
        <begin position="12"/>
        <end position="30"/>
    </location>
</feature>
<evidence type="ECO:0000313" key="6">
    <source>
        <dbReference type="Proteomes" id="UP000064137"/>
    </source>
</evidence>
<evidence type="ECO:0000259" key="2">
    <source>
        <dbReference type="PROSITE" id="PS50883"/>
    </source>
</evidence>
<dbReference type="GO" id="GO:0071111">
    <property type="term" value="F:cyclic-guanylate-specific phosphodiesterase activity"/>
    <property type="evidence" value="ECO:0007669"/>
    <property type="project" value="InterPro"/>
</dbReference>
<evidence type="ECO:0000259" key="3">
    <source>
        <dbReference type="PROSITE" id="PS50885"/>
    </source>
</evidence>
<dbReference type="GO" id="GO:0007165">
    <property type="term" value="P:signal transduction"/>
    <property type="evidence" value="ECO:0007669"/>
    <property type="project" value="InterPro"/>
</dbReference>
<keyword evidence="1" id="KW-0472">Membrane</keyword>
<dbReference type="AlphaFoldDB" id="A0A0U4XW77"/>
<accession>A0A0U4XW77</accession>
<dbReference type="InterPro" id="IPR003660">
    <property type="entry name" value="HAMP_dom"/>
</dbReference>
<dbReference type="Pfam" id="PF00563">
    <property type="entry name" value="EAL"/>
    <property type="match status" value="1"/>
</dbReference>
<feature type="domain" description="EAL" evidence="2">
    <location>
        <begin position="511"/>
        <end position="764"/>
    </location>
</feature>